<keyword evidence="1" id="KW-0472">Membrane</keyword>
<reference evidence="2 3" key="1">
    <citation type="submission" date="2021-03" db="EMBL/GenBank/DDBJ databases">
        <authorList>
            <person name="So Y."/>
        </authorList>
    </citation>
    <scope>NUCLEOTIDE SEQUENCE [LARGE SCALE GENOMIC DNA]</scope>
    <source>
        <strain evidence="2 3">SSH11</strain>
    </source>
</reference>
<keyword evidence="1" id="KW-1133">Transmembrane helix</keyword>
<dbReference type="Proteomes" id="UP000681594">
    <property type="component" value="Unassembled WGS sequence"/>
</dbReference>
<protein>
    <submittedName>
        <fullName evidence="2">DUF3971 domain-containing protein</fullName>
    </submittedName>
</protein>
<comment type="caution">
    <text evidence="2">The sequence shown here is derived from an EMBL/GenBank/DDBJ whole genome shotgun (WGS) entry which is preliminary data.</text>
</comment>
<dbReference type="RefSeq" id="WP_209380484.1">
    <property type="nucleotide sequence ID" value="NZ_JAGIZB010000015.1"/>
</dbReference>
<name>A0ABS4AI55_9PROT</name>
<organism evidence="2 3">
    <name type="scientific">Pararoseomonas baculiformis</name>
    <dbReference type="NCBI Taxonomy" id="2820812"/>
    <lineage>
        <taxon>Bacteria</taxon>
        <taxon>Pseudomonadati</taxon>
        <taxon>Pseudomonadota</taxon>
        <taxon>Alphaproteobacteria</taxon>
        <taxon>Acetobacterales</taxon>
        <taxon>Acetobacteraceae</taxon>
        <taxon>Pararoseomonas</taxon>
    </lineage>
</organism>
<dbReference type="EMBL" id="JAGIZB010000015">
    <property type="protein sequence ID" value="MBP0446213.1"/>
    <property type="molecule type" value="Genomic_DNA"/>
</dbReference>
<keyword evidence="3" id="KW-1185">Reference proteome</keyword>
<gene>
    <name evidence="2" type="ORF">J8J14_15675</name>
</gene>
<evidence type="ECO:0000256" key="1">
    <source>
        <dbReference type="SAM" id="Phobius"/>
    </source>
</evidence>
<keyword evidence="1" id="KW-0812">Transmembrane</keyword>
<sequence length="1068" mass="112550">MRRLSGQVAGLLLQGVSFLLRVAMLLVLAGGVGIAALGWRLAQGPLPLPSITALNEAVAARLAILAPGLNIHFGQAWVAWDGWKDGAPEPLFLRLEDLRAVDGAGSTRASLRSAEVSIAVPPLLRGVVAPVAVVLQEPVALLRRDAAGDLSIDLGISSGAVPDSGTEPAPETEPDATAETIARLLRRPDPDSPLTALREIRVDGAVLQVRDELIPLAWAIHGAALSVTRAEDGSTRLAGAGKLRLGADEIPVRIAGRAGGEPPVAEISLAIEAVTPPALAMALPSLRPLAMLESELAARFSALYDFSSGEFNGRAELNASPGRIVTGEARTPFQGARAVLTGDGRRLELEQLELNLPPGRPGHPSPRITARAHADRQDMMWKGRLELGLSAIAVPDLSLYWPPGVAEGARSWIVENLTAGRARDGRWVIEGETPVDFSGGRITAASGTLQAEGLTVHWLRPIAPMEGVDGTVTFSVDEVRIQARAARQAGTGLSVPEARIRIYDLAAPRPEVEKLEVDGQVKGPLNDVLTLIRHPRLHLFDRRPLELGPASGTVDARLSVGLPLVKDLPVEALRISARGKVIDGRVANAVAGHMIERAQMDVEVDPNGMRLSGTAELASIPGRVQAELDFTSGPPGQVTERVRAEGRTPAANLARIGVEAAPYVQGPLNYNILVERRRSGETRISGRVDMRDARIALAPLAYSKAPGAPAQAEGTVVFRGDDLSALKDVRIEGPGLSARGGVDFRGGSDFSRAEVLEARVGASRFTGRVAAPSSRGGPWEVEARGAVLDARGIMRELGLDGEGDGPGNGRSTPMRVRATFDRVVLSGGRELAPAMAELFVDAQGVLRELRASGRGVRGGGFDAVVVPRGAGRAMEVKSENFGGLLRGLDLFDALDGGSFHASGEWPGNGPNAPLRGVAELRDFGVREAASIGKLLQALSIYGIAEAMRGPGLRFTLANAPFTLTPQALTLTDARAVSASLGVTVQGRILRQAERYDLRGTIVPSYAVNSALGRLPGIGQLFTSERNGGLFAANFRMTGKLDDPDIQIDPLSILVPGALRGLFGGTDRR</sequence>
<proteinExistence type="predicted"/>
<feature type="transmembrane region" description="Helical" evidence="1">
    <location>
        <begin position="12"/>
        <end position="39"/>
    </location>
</feature>
<evidence type="ECO:0000313" key="3">
    <source>
        <dbReference type="Proteomes" id="UP000681594"/>
    </source>
</evidence>
<evidence type="ECO:0000313" key="2">
    <source>
        <dbReference type="EMBL" id="MBP0446213.1"/>
    </source>
</evidence>
<accession>A0ABS4AI55</accession>